<dbReference type="RefSeq" id="WP_188848304.1">
    <property type="nucleotide sequence ID" value="NZ_BMQS01000001.1"/>
</dbReference>
<dbReference type="EMBL" id="BMQS01000001">
    <property type="protein sequence ID" value="GGT86971.1"/>
    <property type="molecule type" value="Genomic_DNA"/>
</dbReference>
<dbReference type="InterPro" id="IPR006401">
    <property type="entry name" value="Rib_reduct_arc"/>
</dbReference>
<evidence type="ECO:0000256" key="8">
    <source>
        <dbReference type="NCBIfam" id="TIGR01508"/>
    </source>
</evidence>
<dbReference type="GO" id="GO:0008703">
    <property type="term" value="F:5-amino-6-(5-phosphoribosylamino)uracil reductase activity"/>
    <property type="evidence" value="ECO:0007669"/>
    <property type="project" value="InterPro"/>
</dbReference>
<dbReference type="InterPro" id="IPR050765">
    <property type="entry name" value="Riboflavin_Biosynth_HTPR"/>
</dbReference>
<evidence type="ECO:0000256" key="2">
    <source>
        <dbReference type="ARBA" id="ARBA00009723"/>
    </source>
</evidence>
<dbReference type="PANTHER" id="PTHR38011:SF7">
    <property type="entry name" value="2,5-DIAMINO-6-RIBOSYLAMINO-4(3H)-PYRIMIDINONE 5'-PHOSPHATE REDUCTASE"/>
    <property type="match status" value="1"/>
</dbReference>
<feature type="domain" description="Bacterial bifunctional deaminase-reductase C-terminal" evidence="9">
    <location>
        <begin position="3"/>
        <end position="201"/>
    </location>
</feature>
<dbReference type="NCBIfam" id="TIGR01508">
    <property type="entry name" value="rib_reduct_arch"/>
    <property type="match status" value="1"/>
</dbReference>
<comment type="pathway">
    <text evidence="1">Cofactor biosynthesis; riboflavin biosynthesis.</text>
</comment>
<protein>
    <recommendedName>
        <fullName evidence="8">2,5-diamino-6-(ribosylamino)-4(3H)-pyrimidinone 5'-phosphate reductase</fullName>
        <ecNumber evidence="8">1.1.1.302</ecNumber>
    </recommendedName>
</protein>
<dbReference type="SUPFAM" id="SSF53597">
    <property type="entry name" value="Dihydrofolate reductase-like"/>
    <property type="match status" value="1"/>
</dbReference>
<dbReference type="Proteomes" id="UP000616143">
    <property type="component" value="Unassembled WGS sequence"/>
</dbReference>
<evidence type="ECO:0000259" key="9">
    <source>
        <dbReference type="Pfam" id="PF01872"/>
    </source>
</evidence>
<reference evidence="10" key="2">
    <citation type="submission" date="2020-09" db="EMBL/GenBank/DDBJ databases">
        <authorList>
            <person name="Sun Q."/>
            <person name="Ohkuma M."/>
        </authorList>
    </citation>
    <scope>NUCLEOTIDE SEQUENCE</scope>
    <source>
        <strain evidence="10">JCM 31740</strain>
    </source>
</reference>
<evidence type="ECO:0000256" key="1">
    <source>
        <dbReference type="ARBA" id="ARBA00005104"/>
    </source>
</evidence>
<organism evidence="10 11">
    <name type="scientific">Sulfodiicoccus acidiphilus</name>
    <dbReference type="NCBI Taxonomy" id="1670455"/>
    <lineage>
        <taxon>Archaea</taxon>
        <taxon>Thermoproteota</taxon>
        <taxon>Thermoprotei</taxon>
        <taxon>Sulfolobales</taxon>
        <taxon>Sulfolobaceae</taxon>
        <taxon>Sulfodiicoccus</taxon>
    </lineage>
</organism>
<reference evidence="10" key="1">
    <citation type="journal article" date="2014" name="Int. J. Syst. Evol. Microbiol.">
        <title>Complete genome sequence of Corynebacterium casei LMG S-19264T (=DSM 44701T), isolated from a smear-ripened cheese.</title>
        <authorList>
            <consortium name="US DOE Joint Genome Institute (JGI-PGF)"/>
            <person name="Walter F."/>
            <person name="Albersmeier A."/>
            <person name="Kalinowski J."/>
            <person name="Ruckert C."/>
        </authorList>
    </citation>
    <scope>NUCLEOTIDE SEQUENCE</scope>
    <source>
        <strain evidence="10">JCM 31740</strain>
    </source>
</reference>
<gene>
    <name evidence="10" type="ORF">GCM10007116_01230</name>
</gene>
<evidence type="ECO:0000313" key="10">
    <source>
        <dbReference type="EMBL" id="GGT86971.1"/>
    </source>
</evidence>
<dbReference type="InterPro" id="IPR024072">
    <property type="entry name" value="DHFR-like_dom_sf"/>
</dbReference>
<comment type="similarity">
    <text evidence="2">Belongs to the HTP reductase family.</text>
</comment>
<comment type="catalytic activity">
    <reaction evidence="7">
        <text>2,5-diamino-6-(1-D-ribitylamino)pyrimidin-4(3H)-one 5'-phosphate + NADP(+) = 2,5-diamino-6-(1-D-ribosylamino)pyrimidin-4(3H)-one 5'-phosphate + NADPH + H(+)</text>
        <dbReference type="Rhea" id="RHEA:27278"/>
        <dbReference type="ChEBI" id="CHEBI:15378"/>
        <dbReference type="ChEBI" id="CHEBI:57783"/>
        <dbReference type="ChEBI" id="CHEBI:58349"/>
        <dbReference type="ChEBI" id="CHEBI:58890"/>
        <dbReference type="ChEBI" id="CHEBI:59545"/>
        <dbReference type="EC" id="1.1.1.302"/>
    </reaction>
</comment>
<dbReference type="InterPro" id="IPR002734">
    <property type="entry name" value="RibDG_C"/>
</dbReference>
<comment type="caution">
    <text evidence="10">The sequence shown here is derived from an EMBL/GenBank/DDBJ whole genome shotgun (WGS) entry which is preliminary data.</text>
</comment>
<evidence type="ECO:0000256" key="7">
    <source>
        <dbReference type="ARBA" id="ARBA00049020"/>
    </source>
</evidence>
<proteinExistence type="inferred from homology"/>
<sequence>MRPFVIIFSTISIDGRLAAKNGFSELSCPYDKTRQHILRSEVDAVLVGANTVRIDNPSLSLKYARGRPPLRVVVSTKLQLNSESKIFIGGRTVAYAISPNEEIKNKLLQLGVQVRKFGGKLCEVMRDLYESFSVEKVMVEGGGGIIWSLVKESCFDELRLTVAPKIFGSGTSLVQGEGFLGPEAPVLELMDARLCECRTEVLLKYQNKNPIL</sequence>
<evidence type="ECO:0000256" key="4">
    <source>
        <dbReference type="ARBA" id="ARBA00022857"/>
    </source>
</evidence>
<dbReference type="PANTHER" id="PTHR38011">
    <property type="entry name" value="DIHYDROFOLATE REDUCTASE FAMILY PROTEIN (AFU_ORTHOLOGUE AFUA_8G06820)"/>
    <property type="match status" value="1"/>
</dbReference>
<dbReference type="Gene3D" id="3.40.430.10">
    <property type="entry name" value="Dihydrofolate Reductase, subunit A"/>
    <property type="match status" value="1"/>
</dbReference>
<evidence type="ECO:0000256" key="5">
    <source>
        <dbReference type="ARBA" id="ARBA00023002"/>
    </source>
</evidence>
<evidence type="ECO:0000256" key="3">
    <source>
        <dbReference type="ARBA" id="ARBA00022619"/>
    </source>
</evidence>
<keyword evidence="4" id="KW-0521">NADP</keyword>
<name>A0A830GYF5_9CREN</name>
<comment type="catalytic activity">
    <reaction evidence="6">
        <text>2,5-diamino-6-(1-D-ribitylamino)pyrimidin-4(3H)-one 5'-phosphate + NAD(+) = 2,5-diamino-6-(1-D-ribosylamino)pyrimidin-4(3H)-one 5'-phosphate + NADH + H(+)</text>
        <dbReference type="Rhea" id="RHEA:27274"/>
        <dbReference type="ChEBI" id="CHEBI:15378"/>
        <dbReference type="ChEBI" id="CHEBI:57540"/>
        <dbReference type="ChEBI" id="CHEBI:57945"/>
        <dbReference type="ChEBI" id="CHEBI:58890"/>
        <dbReference type="ChEBI" id="CHEBI:59545"/>
        <dbReference type="EC" id="1.1.1.302"/>
    </reaction>
</comment>
<dbReference type="Pfam" id="PF01872">
    <property type="entry name" value="RibD_C"/>
    <property type="match status" value="1"/>
</dbReference>
<dbReference type="GO" id="GO:0009231">
    <property type="term" value="P:riboflavin biosynthetic process"/>
    <property type="evidence" value="ECO:0007669"/>
    <property type="project" value="UniProtKB-KW"/>
</dbReference>
<accession>A0A830GYF5</accession>
<keyword evidence="5" id="KW-0560">Oxidoreductase</keyword>
<evidence type="ECO:0000313" key="11">
    <source>
        <dbReference type="Proteomes" id="UP000616143"/>
    </source>
</evidence>
<keyword evidence="3" id="KW-0686">Riboflavin biosynthesis</keyword>
<dbReference type="AlphaFoldDB" id="A0A830GYF5"/>
<evidence type="ECO:0000256" key="6">
    <source>
        <dbReference type="ARBA" id="ARBA00047550"/>
    </source>
</evidence>
<dbReference type="EC" id="1.1.1.302" evidence="8"/>
<dbReference type="OrthoDB" id="10178at2157"/>